<keyword evidence="3" id="KW-0503">Monooxygenase</keyword>
<reference evidence="3 4" key="1">
    <citation type="submission" date="2019-12" db="EMBL/GenBank/DDBJ databases">
        <title>Genomic-based taxomic classification of the family Erythrobacteraceae.</title>
        <authorList>
            <person name="Xu L."/>
        </authorList>
    </citation>
    <scope>NUCLEOTIDE SEQUENCE [LARGE SCALE GENOMIC DNA]</scope>
    <source>
        <strain evidence="3 4">JCM 10282</strain>
    </source>
</reference>
<evidence type="ECO:0000313" key="4">
    <source>
        <dbReference type="Proteomes" id="UP000430021"/>
    </source>
</evidence>
<comment type="caution">
    <text evidence="3">The sequence shown here is derived from an EMBL/GenBank/DDBJ whole genome shotgun (WGS) entry which is preliminary data.</text>
</comment>
<evidence type="ECO:0000313" key="3">
    <source>
        <dbReference type="EMBL" id="MXP38434.1"/>
    </source>
</evidence>
<dbReference type="OrthoDB" id="287932at2"/>
<dbReference type="AlphaFoldDB" id="A0A6I4UKY1"/>
<gene>
    <name evidence="2" type="ORF">FHS52_002457</name>
    <name evidence="3" type="ORF">GRI59_07380</name>
</gene>
<keyword evidence="3" id="KW-0560">Oxidoreductase</keyword>
<evidence type="ECO:0000313" key="2">
    <source>
        <dbReference type="EMBL" id="MBB3776488.1"/>
    </source>
</evidence>
<proteinExistence type="predicted"/>
<dbReference type="SUPFAM" id="SSF54909">
    <property type="entry name" value="Dimeric alpha+beta barrel"/>
    <property type="match status" value="1"/>
</dbReference>
<keyword evidence="5" id="KW-1185">Reference proteome</keyword>
<sequence length="100" mass="10337">MLIVLAKAKVGEGAMEPARAAIADMVAASNAEAGCIAYAFTQDVLDPSVLHIVEKWVDDAALAAHFATPHMAAFGAAISGLDFQVVEALKFHADDGAPVM</sequence>
<evidence type="ECO:0000259" key="1">
    <source>
        <dbReference type="PROSITE" id="PS51725"/>
    </source>
</evidence>
<dbReference type="Proteomes" id="UP000430021">
    <property type="component" value="Unassembled WGS sequence"/>
</dbReference>
<dbReference type="GO" id="GO:0004497">
    <property type="term" value="F:monooxygenase activity"/>
    <property type="evidence" value="ECO:0007669"/>
    <property type="project" value="UniProtKB-KW"/>
</dbReference>
<dbReference type="InterPro" id="IPR050744">
    <property type="entry name" value="AI-2_Isomerase_LsrG"/>
</dbReference>
<organism evidence="3 4">
    <name type="scientific">Erythrobacter ramosus</name>
    <dbReference type="NCBI Taxonomy" id="35811"/>
    <lineage>
        <taxon>Bacteria</taxon>
        <taxon>Pseudomonadati</taxon>
        <taxon>Pseudomonadota</taxon>
        <taxon>Alphaproteobacteria</taxon>
        <taxon>Sphingomonadales</taxon>
        <taxon>Erythrobacteraceae</taxon>
        <taxon>Erythrobacter/Porphyrobacter group</taxon>
        <taxon>Erythrobacter</taxon>
    </lineage>
</organism>
<dbReference type="InterPro" id="IPR007138">
    <property type="entry name" value="ABM_dom"/>
</dbReference>
<dbReference type="EMBL" id="JACICE010000002">
    <property type="protein sequence ID" value="MBB3776488.1"/>
    <property type="molecule type" value="Genomic_DNA"/>
</dbReference>
<protein>
    <submittedName>
        <fullName evidence="3">Antibiotic biosynthesis monooxygenase</fullName>
    </submittedName>
    <submittedName>
        <fullName evidence="2">Quinol monooxygenase YgiN</fullName>
    </submittedName>
</protein>
<name>A0A6I4UKY1_9SPHN</name>
<dbReference type="RefSeq" id="WP_160760591.1">
    <property type="nucleotide sequence ID" value="NZ_BAAADZ010000010.1"/>
</dbReference>
<dbReference type="Gene3D" id="3.30.70.100">
    <property type="match status" value="1"/>
</dbReference>
<dbReference type="Pfam" id="PF03992">
    <property type="entry name" value="ABM"/>
    <property type="match status" value="1"/>
</dbReference>
<dbReference type="PANTHER" id="PTHR33336">
    <property type="entry name" value="QUINOL MONOOXYGENASE YGIN-RELATED"/>
    <property type="match status" value="1"/>
</dbReference>
<dbReference type="EMBL" id="WTYB01000002">
    <property type="protein sequence ID" value="MXP38434.1"/>
    <property type="molecule type" value="Genomic_DNA"/>
</dbReference>
<accession>A0A6I4UKY1</accession>
<dbReference type="PROSITE" id="PS51725">
    <property type="entry name" value="ABM"/>
    <property type="match status" value="1"/>
</dbReference>
<reference evidence="2 5" key="2">
    <citation type="submission" date="2020-08" db="EMBL/GenBank/DDBJ databases">
        <title>Genomic Encyclopedia of Type Strains, Phase IV (KMG-IV): sequencing the most valuable type-strain genomes for metagenomic binning, comparative biology and taxonomic classification.</title>
        <authorList>
            <person name="Goeker M."/>
        </authorList>
    </citation>
    <scope>NUCLEOTIDE SEQUENCE [LARGE SCALE GENOMIC DNA]</scope>
    <source>
        <strain evidence="2 5">DSM 8510</strain>
    </source>
</reference>
<feature type="domain" description="ABM" evidence="1">
    <location>
        <begin position="2"/>
        <end position="100"/>
    </location>
</feature>
<dbReference type="InterPro" id="IPR011008">
    <property type="entry name" value="Dimeric_a/b-barrel"/>
</dbReference>
<dbReference type="Proteomes" id="UP000548685">
    <property type="component" value="Unassembled WGS sequence"/>
</dbReference>
<evidence type="ECO:0000313" key="5">
    <source>
        <dbReference type="Proteomes" id="UP000548685"/>
    </source>
</evidence>
<dbReference type="PANTHER" id="PTHR33336:SF15">
    <property type="entry name" value="ABM DOMAIN-CONTAINING PROTEIN"/>
    <property type="match status" value="1"/>
</dbReference>